<feature type="compositionally biased region" description="Acidic residues" evidence="8">
    <location>
        <begin position="24"/>
        <end position="43"/>
    </location>
</feature>
<dbReference type="Gene3D" id="1.20.1420.30">
    <property type="entry name" value="NCX, central ion-binding region"/>
    <property type="match status" value="2"/>
</dbReference>
<feature type="transmembrane region" description="Helical" evidence="9">
    <location>
        <begin position="550"/>
        <end position="575"/>
    </location>
</feature>
<evidence type="ECO:0000256" key="6">
    <source>
        <dbReference type="ARBA" id="ARBA00023065"/>
    </source>
</evidence>
<feature type="transmembrane region" description="Helical" evidence="9">
    <location>
        <begin position="200"/>
        <end position="223"/>
    </location>
</feature>
<keyword evidence="7 9" id="KW-0472">Membrane</keyword>
<accession>A0AAE8ST04</accession>
<evidence type="ECO:0000256" key="4">
    <source>
        <dbReference type="ARBA" id="ARBA00022692"/>
    </source>
</evidence>
<evidence type="ECO:0000256" key="3">
    <source>
        <dbReference type="ARBA" id="ARBA00022448"/>
    </source>
</evidence>
<dbReference type="GO" id="GO:0012505">
    <property type="term" value="C:endomembrane system"/>
    <property type="evidence" value="ECO:0007669"/>
    <property type="project" value="UniProtKB-SubCell"/>
</dbReference>
<evidence type="ECO:0000256" key="2">
    <source>
        <dbReference type="ARBA" id="ARBA00008170"/>
    </source>
</evidence>
<evidence type="ECO:0000313" key="12">
    <source>
        <dbReference type="Proteomes" id="UP001187682"/>
    </source>
</evidence>
<feature type="compositionally biased region" description="Polar residues" evidence="8">
    <location>
        <begin position="409"/>
        <end position="418"/>
    </location>
</feature>
<keyword evidence="12" id="KW-1185">Reference proteome</keyword>
<feature type="compositionally biased region" description="Basic and acidic residues" evidence="8">
    <location>
        <begin position="397"/>
        <end position="406"/>
    </location>
</feature>
<comment type="similarity">
    <text evidence="2">Belongs to the Ca(2+):cation antiporter (CaCA) (TC 2.A.19) family.</text>
</comment>
<dbReference type="InterPro" id="IPR004713">
    <property type="entry name" value="CaH_exchang"/>
</dbReference>
<protein>
    <submittedName>
        <fullName evidence="11">Related to Ca2+/H+-exchanging protein, vacuolar</fullName>
    </submittedName>
</protein>
<proteinExistence type="inferred from homology"/>
<evidence type="ECO:0000256" key="1">
    <source>
        <dbReference type="ARBA" id="ARBA00004127"/>
    </source>
</evidence>
<keyword evidence="6" id="KW-0406">Ion transport</keyword>
<evidence type="ECO:0000256" key="9">
    <source>
        <dbReference type="SAM" id="Phobius"/>
    </source>
</evidence>
<dbReference type="Proteomes" id="UP001187682">
    <property type="component" value="Unassembled WGS sequence"/>
</dbReference>
<dbReference type="GO" id="GO:0006874">
    <property type="term" value="P:intracellular calcium ion homeostasis"/>
    <property type="evidence" value="ECO:0007669"/>
    <property type="project" value="TreeGrafter"/>
</dbReference>
<feature type="region of interest" description="Disordered" evidence="8">
    <location>
        <begin position="1"/>
        <end position="48"/>
    </location>
</feature>
<keyword evidence="4 9" id="KW-0812">Transmembrane</keyword>
<comment type="subcellular location">
    <subcellularLocation>
        <location evidence="1">Endomembrane system</location>
        <topology evidence="1">Multi-pass membrane protein</topology>
    </subcellularLocation>
</comment>
<sequence length="641" mass="69321">MGSFFNLGQSNNTGDNNSVTSAGDSEDDPPDETDPLDFPDIDDEPRSQPVTWNIKDIILQSLDTWSFIRWFKQSFRPRVPSMGAHPLAELREVEDRNHAEPKLPGTYTRQLLAMLSASWVNILLIFVPVGGVTYVLEMSPLLVFTCNAIAIVPLSALLTAATEGIAAEAGDTIGALLNISFGNIVELILFIALANNQIRVVQASILGSILVNLLLILGSALVVNGMTDLDPICNTVEAQLLSCLLFVSVFVILMPTAFAYTVNGVGLGKAATLKMSRISALMVLLIYVLYFVHEITSLKKKRETTDIEGRQGLTLQRIPTFERTPTFERPPTIERTSTIERPSSGSFPRPGPVGPPTLPPRTIRFADEDDAHAPGAPRDSTETERTSHAESEDDDASEYRGRKAGGESHISSHPNSYQPLLRSRQHSRSLSLSSGRGFHSRDSSLSGDRRGLAMTLQILRDNRADMEYSAHTLPLQHGAATNRAACVTVLIVSSLVMSMNSEFLVNTIDDVVRDGGVSESLIGLVILPIVGNVAEYTTVVSVAARDKLDLAIAVAVGSAIQISLCVAPLTVMAGWALQRDLGLTFDFFEMATLMGSALLVNLLVLSEGTSNLRVNGFKGGLISVCYMIFVLGAWLAPQSTD</sequence>
<dbReference type="InterPro" id="IPR044880">
    <property type="entry name" value="NCX_ion-bd_dom_sf"/>
</dbReference>
<dbReference type="EMBL" id="ONZQ02000002">
    <property type="protein sequence ID" value="SPN99123.1"/>
    <property type="molecule type" value="Genomic_DNA"/>
</dbReference>
<feature type="compositionally biased region" description="Polar residues" evidence="8">
    <location>
        <begin position="1"/>
        <end position="23"/>
    </location>
</feature>
<organism evidence="11 12">
    <name type="scientific">Cephalotrichum gorgonifer</name>
    <dbReference type="NCBI Taxonomy" id="2041049"/>
    <lineage>
        <taxon>Eukaryota</taxon>
        <taxon>Fungi</taxon>
        <taxon>Dikarya</taxon>
        <taxon>Ascomycota</taxon>
        <taxon>Pezizomycotina</taxon>
        <taxon>Sordariomycetes</taxon>
        <taxon>Hypocreomycetidae</taxon>
        <taxon>Microascales</taxon>
        <taxon>Microascaceae</taxon>
        <taxon>Cephalotrichum</taxon>
    </lineage>
</organism>
<dbReference type="Pfam" id="PF01699">
    <property type="entry name" value="Na_Ca_ex"/>
    <property type="match status" value="2"/>
</dbReference>
<dbReference type="GO" id="GO:0015369">
    <property type="term" value="F:calcium:proton antiporter activity"/>
    <property type="evidence" value="ECO:0007669"/>
    <property type="project" value="TreeGrafter"/>
</dbReference>
<gene>
    <name evidence="11" type="ORF">DNG_02158</name>
</gene>
<feature type="compositionally biased region" description="Low complexity" evidence="8">
    <location>
        <begin position="428"/>
        <end position="437"/>
    </location>
</feature>
<dbReference type="InterPro" id="IPR004837">
    <property type="entry name" value="NaCa_Exmemb"/>
</dbReference>
<evidence type="ECO:0000256" key="7">
    <source>
        <dbReference type="ARBA" id="ARBA00023136"/>
    </source>
</evidence>
<feature type="compositionally biased region" description="Pro residues" evidence="8">
    <location>
        <begin position="349"/>
        <end position="359"/>
    </location>
</feature>
<feature type="transmembrane region" description="Helical" evidence="9">
    <location>
        <begin position="243"/>
        <end position="263"/>
    </location>
</feature>
<feature type="transmembrane region" description="Helical" evidence="9">
    <location>
        <begin position="587"/>
        <end position="605"/>
    </location>
</feature>
<feature type="domain" description="Sodium/calcium exchanger membrane region" evidence="10">
    <location>
        <begin position="141"/>
        <end position="293"/>
    </location>
</feature>
<dbReference type="GO" id="GO:0000329">
    <property type="term" value="C:fungal-type vacuole membrane"/>
    <property type="evidence" value="ECO:0007669"/>
    <property type="project" value="TreeGrafter"/>
</dbReference>
<feature type="transmembrane region" description="Helical" evidence="9">
    <location>
        <begin position="521"/>
        <end position="543"/>
    </location>
</feature>
<feature type="transmembrane region" description="Helical" evidence="9">
    <location>
        <begin position="173"/>
        <end position="194"/>
    </location>
</feature>
<keyword evidence="5 9" id="KW-1133">Transmembrane helix</keyword>
<feature type="transmembrane region" description="Helical" evidence="9">
    <location>
        <begin position="275"/>
        <end position="292"/>
    </location>
</feature>
<feature type="domain" description="Sodium/calcium exchanger membrane region" evidence="10">
    <location>
        <begin position="488"/>
        <end position="634"/>
    </location>
</feature>
<name>A0AAE8ST04_9PEZI</name>
<evidence type="ECO:0000256" key="5">
    <source>
        <dbReference type="ARBA" id="ARBA00022989"/>
    </source>
</evidence>
<dbReference type="PANTHER" id="PTHR31503">
    <property type="entry name" value="VACUOLAR CALCIUM ION TRANSPORTER"/>
    <property type="match status" value="1"/>
</dbReference>
<feature type="transmembrane region" description="Helical" evidence="9">
    <location>
        <begin position="111"/>
        <end position="135"/>
    </location>
</feature>
<feature type="compositionally biased region" description="Basic and acidic residues" evidence="8">
    <location>
        <begin position="379"/>
        <end position="390"/>
    </location>
</feature>
<evidence type="ECO:0000256" key="8">
    <source>
        <dbReference type="SAM" id="MobiDB-lite"/>
    </source>
</evidence>
<feature type="region of interest" description="Disordered" evidence="8">
    <location>
        <begin position="310"/>
        <end position="447"/>
    </location>
</feature>
<evidence type="ECO:0000313" key="11">
    <source>
        <dbReference type="EMBL" id="SPN99123.1"/>
    </source>
</evidence>
<evidence type="ECO:0000259" key="10">
    <source>
        <dbReference type="Pfam" id="PF01699"/>
    </source>
</evidence>
<reference evidence="11" key="1">
    <citation type="submission" date="2018-03" db="EMBL/GenBank/DDBJ databases">
        <authorList>
            <person name="Guldener U."/>
        </authorList>
    </citation>
    <scope>NUCLEOTIDE SEQUENCE</scope>
</reference>
<feature type="transmembrane region" description="Helical" evidence="9">
    <location>
        <begin position="617"/>
        <end position="636"/>
    </location>
</feature>
<dbReference type="AlphaFoldDB" id="A0AAE8ST04"/>
<comment type="caution">
    <text evidence="11">The sequence shown here is derived from an EMBL/GenBank/DDBJ whole genome shotgun (WGS) entry which is preliminary data.</text>
</comment>
<feature type="transmembrane region" description="Helical" evidence="9">
    <location>
        <begin position="141"/>
        <end position="161"/>
    </location>
</feature>
<dbReference type="PANTHER" id="PTHR31503:SF18">
    <property type="entry name" value="CA(2+)_H(+) EXCHANGER, PUTATIVE (EUROFUNG)-RELATED"/>
    <property type="match status" value="1"/>
</dbReference>
<keyword evidence="3" id="KW-0813">Transport</keyword>